<reference evidence="2 3" key="1">
    <citation type="submission" date="2016-12" db="EMBL/GenBank/DDBJ databases">
        <title>The draft genome sequence of Actinophytocola sp. 11-183.</title>
        <authorList>
            <person name="Wang W."/>
            <person name="Yuan L."/>
        </authorList>
    </citation>
    <scope>NUCLEOTIDE SEQUENCE [LARGE SCALE GENOMIC DNA]</scope>
    <source>
        <strain evidence="2 3">11-183</strain>
    </source>
</reference>
<gene>
    <name evidence="2" type="ORF">BU204_16370</name>
</gene>
<dbReference type="InterPro" id="IPR004013">
    <property type="entry name" value="PHP_dom"/>
</dbReference>
<dbReference type="CDD" id="cd07438">
    <property type="entry name" value="PHP_HisPPase_AMP"/>
    <property type="match status" value="1"/>
</dbReference>
<evidence type="ECO:0000259" key="1">
    <source>
        <dbReference type="SMART" id="SM00481"/>
    </source>
</evidence>
<name>A0A1Q8CPY8_9PSEU</name>
<accession>A0A1Q8CPY8</accession>
<comment type="caution">
    <text evidence="2">The sequence shown here is derived from an EMBL/GenBank/DDBJ whole genome shotgun (WGS) entry which is preliminary data.</text>
</comment>
<dbReference type="EMBL" id="MSIE01000029">
    <property type="protein sequence ID" value="OLF16421.1"/>
    <property type="molecule type" value="Genomic_DNA"/>
</dbReference>
<dbReference type="InterPro" id="IPR016195">
    <property type="entry name" value="Pol/histidinol_Pase-like"/>
</dbReference>
<dbReference type="RefSeq" id="WP_075126543.1">
    <property type="nucleotide sequence ID" value="NZ_MSIE01000029.1"/>
</dbReference>
<dbReference type="Gene3D" id="1.10.150.650">
    <property type="match status" value="1"/>
</dbReference>
<dbReference type="SUPFAM" id="SSF89550">
    <property type="entry name" value="PHP domain-like"/>
    <property type="match status" value="1"/>
</dbReference>
<sequence>MRIDLHAHSTASDGTDTPAELVANAAAQGLSALAITDHDTTAGWAEAVAALPPGLRLVRGAELSCVSPDGRGGHCTVHLLAYLFDPEAQAVVAEHSRTRAARRVRLTRIAEKMAADGLPIDAENLLAEVPEDSTAGRPHLAMALMRAGVVSSVDEAFASYLNDRGRYYVPSSRTPVESQIEMINAAGGVTVLAHAFAHRRGPTVTAEVIKELVGIGLAGVEVDHPDHDEAARDELRALAADLDLITTGSSDYHGTNKVIRLGQETTAPDQLDAIAERATGVPVVGSGQ</sequence>
<dbReference type="Gene3D" id="3.20.20.140">
    <property type="entry name" value="Metal-dependent hydrolases"/>
    <property type="match status" value="1"/>
</dbReference>
<dbReference type="Proteomes" id="UP000185596">
    <property type="component" value="Unassembled WGS sequence"/>
</dbReference>
<dbReference type="AlphaFoldDB" id="A0A1Q8CPY8"/>
<keyword evidence="3" id="KW-1185">Reference proteome</keyword>
<organism evidence="2 3">
    <name type="scientific">Actinophytocola xanthii</name>
    <dbReference type="NCBI Taxonomy" id="1912961"/>
    <lineage>
        <taxon>Bacteria</taxon>
        <taxon>Bacillati</taxon>
        <taxon>Actinomycetota</taxon>
        <taxon>Actinomycetes</taxon>
        <taxon>Pseudonocardiales</taxon>
        <taxon>Pseudonocardiaceae</taxon>
    </lineage>
</organism>
<dbReference type="OrthoDB" id="9804333at2"/>
<dbReference type="InterPro" id="IPR052018">
    <property type="entry name" value="PHP_domain"/>
</dbReference>
<dbReference type="STRING" id="1912961.BU204_16370"/>
<evidence type="ECO:0000313" key="2">
    <source>
        <dbReference type="EMBL" id="OLF16421.1"/>
    </source>
</evidence>
<dbReference type="Pfam" id="PF02811">
    <property type="entry name" value="PHP"/>
    <property type="match status" value="1"/>
</dbReference>
<dbReference type="GO" id="GO:0004534">
    <property type="term" value="F:5'-3' RNA exonuclease activity"/>
    <property type="evidence" value="ECO:0007669"/>
    <property type="project" value="TreeGrafter"/>
</dbReference>
<dbReference type="PANTHER" id="PTHR42924">
    <property type="entry name" value="EXONUCLEASE"/>
    <property type="match status" value="1"/>
</dbReference>
<dbReference type="GO" id="GO:0035312">
    <property type="term" value="F:5'-3' DNA exonuclease activity"/>
    <property type="evidence" value="ECO:0007669"/>
    <property type="project" value="TreeGrafter"/>
</dbReference>
<dbReference type="PANTHER" id="PTHR42924:SF3">
    <property type="entry name" value="POLYMERASE_HISTIDINOL PHOSPHATASE N-TERMINAL DOMAIN-CONTAINING PROTEIN"/>
    <property type="match status" value="1"/>
</dbReference>
<protein>
    <submittedName>
        <fullName evidence="2">Phosphatase</fullName>
    </submittedName>
</protein>
<dbReference type="SMART" id="SM00481">
    <property type="entry name" value="POLIIIAc"/>
    <property type="match status" value="1"/>
</dbReference>
<evidence type="ECO:0000313" key="3">
    <source>
        <dbReference type="Proteomes" id="UP000185596"/>
    </source>
</evidence>
<feature type="domain" description="Polymerase/histidinol phosphatase N-terminal" evidence="1">
    <location>
        <begin position="3"/>
        <end position="67"/>
    </location>
</feature>
<dbReference type="InterPro" id="IPR003141">
    <property type="entry name" value="Pol/His_phosphatase_N"/>
</dbReference>
<proteinExistence type="predicted"/>